<reference evidence="3 4" key="1">
    <citation type="submission" date="2021-02" db="EMBL/GenBank/DDBJ databases">
        <title>Plant Genome Project.</title>
        <authorList>
            <person name="Zhang R.-G."/>
        </authorList>
    </citation>
    <scope>NUCLEOTIDE SEQUENCE [LARGE SCALE GENOMIC DNA]</scope>
    <source>
        <tissue evidence="3">Leaves</tissue>
    </source>
</reference>
<organism evidence="3 4">
    <name type="scientific">Xanthoceras sorbifolium</name>
    <dbReference type="NCBI Taxonomy" id="99658"/>
    <lineage>
        <taxon>Eukaryota</taxon>
        <taxon>Viridiplantae</taxon>
        <taxon>Streptophyta</taxon>
        <taxon>Embryophyta</taxon>
        <taxon>Tracheophyta</taxon>
        <taxon>Spermatophyta</taxon>
        <taxon>Magnoliopsida</taxon>
        <taxon>eudicotyledons</taxon>
        <taxon>Gunneridae</taxon>
        <taxon>Pentapetalae</taxon>
        <taxon>rosids</taxon>
        <taxon>malvids</taxon>
        <taxon>Sapindales</taxon>
        <taxon>Sapindaceae</taxon>
        <taxon>Xanthoceroideae</taxon>
        <taxon>Xanthoceras</taxon>
    </lineage>
</organism>
<protein>
    <recommendedName>
        <fullName evidence="2">Thioredoxin domain-containing protein</fullName>
    </recommendedName>
</protein>
<dbReference type="EMBL" id="JAFEMO010000014">
    <property type="protein sequence ID" value="KAH7547867.1"/>
    <property type="molecule type" value="Genomic_DNA"/>
</dbReference>
<dbReference type="PANTHER" id="PTHR47192">
    <property type="entry name" value="THIOREDOXIN-LIKE 3-2, CHLOROPLASTIC"/>
    <property type="match status" value="1"/>
</dbReference>
<gene>
    <name evidence="3" type="ORF">JRO89_XS14G0030100</name>
</gene>
<evidence type="ECO:0000259" key="2">
    <source>
        <dbReference type="PROSITE" id="PS51352"/>
    </source>
</evidence>
<evidence type="ECO:0000313" key="4">
    <source>
        <dbReference type="Proteomes" id="UP000827721"/>
    </source>
</evidence>
<dbReference type="Proteomes" id="UP000827721">
    <property type="component" value="Unassembled WGS sequence"/>
</dbReference>
<comment type="caution">
    <text evidence="3">The sequence shown here is derived from an EMBL/GenBank/DDBJ whole genome shotgun (WGS) entry which is preliminary data.</text>
</comment>
<keyword evidence="4" id="KW-1185">Reference proteome</keyword>
<name>A0ABQ8H3J1_9ROSI</name>
<dbReference type="Pfam" id="PF00085">
    <property type="entry name" value="Thioredoxin"/>
    <property type="match status" value="1"/>
</dbReference>
<proteinExistence type="predicted"/>
<dbReference type="InterPro" id="IPR013766">
    <property type="entry name" value="Thioredoxin_domain"/>
</dbReference>
<dbReference type="InterPro" id="IPR036249">
    <property type="entry name" value="Thioredoxin-like_sf"/>
</dbReference>
<evidence type="ECO:0000256" key="1">
    <source>
        <dbReference type="SAM" id="MobiDB-lite"/>
    </source>
</evidence>
<evidence type="ECO:0000313" key="3">
    <source>
        <dbReference type="EMBL" id="KAH7547867.1"/>
    </source>
</evidence>
<accession>A0ABQ8H3J1</accession>
<dbReference type="InterPro" id="IPR044253">
    <property type="entry name" value="WCRKC1/2"/>
</dbReference>
<dbReference type="PANTHER" id="PTHR47192:SF4">
    <property type="entry name" value="THIOREDOXIN-LIKE 3-2, CHLOROPLASTIC"/>
    <property type="match status" value="1"/>
</dbReference>
<feature type="region of interest" description="Disordered" evidence="1">
    <location>
        <begin position="1"/>
        <end position="24"/>
    </location>
</feature>
<dbReference type="CDD" id="cd02947">
    <property type="entry name" value="TRX_family"/>
    <property type="match status" value="1"/>
</dbReference>
<dbReference type="SUPFAM" id="SSF52833">
    <property type="entry name" value="Thioredoxin-like"/>
    <property type="match status" value="1"/>
</dbReference>
<dbReference type="PROSITE" id="PS51352">
    <property type="entry name" value="THIOREDOXIN_2"/>
    <property type="match status" value="1"/>
</dbReference>
<feature type="domain" description="Thioredoxin" evidence="2">
    <location>
        <begin position="75"/>
        <end position="200"/>
    </location>
</feature>
<dbReference type="Gene3D" id="3.40.30.10">
    <property type="entry name" value="Glutaredoxin"/>
    <property type="match status" value="1"/>
</dbReference>
<sequence length="201" mass="22898">MSPPGTVHFSPSVRTLQPKTPYRQSRDFSTIPRFLCFSTTTKTISLPSKSVSFPHKIHQLVDGKKIGVSKEWSVQELDDDAPVSVELQPINSETQFDRVVAEVQQPEEPVIIVWMASWCRKCIYLKPKLEKLAADYYPRLRFYYVDVNTVPHVLVARAGVTKMPTIQLWKHGKKQDEVIGGHKAYLVIKDVCQMIENASTI</sequence>